<dbReference type="InterPro" id="IPR052340">
    <property type="entry name" value="RNase_Y/CdgJ"/>
</dbReference>
<dbReference type="Pfam" id="PF08668">
    <property type="entry name" value="HDOD"/>
    <property type="match status" value="1"/>
</dbReference>
<dbReference type="PANTHER" id="PTHR33525">
    <property type="match status" value="1"/>
</dbReference>
<name>A0A6M8NRY7_9BACT</name>
<proteinExistence type="predicted"/>
<dbReference type="Proteomes" id="UP000290378">
    <property type="component" value="Unassembled WGS sequence"/>
</dbReference>
<dbReference type="RefSeq" id="WP_129014177.1">
    <property type="nucleotide sequence ID" value="NZ_CBCSEI010000001.1"/>
</dbReference>
<protein>
    <submittedName>
        <fullName evidence="1">HDOD domain-containing protein</fullName>
    </submittedName>
</protein>
<evidence type="ECO:0000313" key="2">
    <source>
        <dbReference type="Proteomes" id="UP000290378"/>
    </source>
</evidence>
<dbReference type="AlphaFoldDB" id="A0A6M8NRY7"/>
<sequence length="272" mass="31542">MIKDLLEQIDNLPPLPQTIIEIEEFRKNSKKDVDELLKIIEKDALIISTLLKVSNSTMFGFRSKIETPSKVINLLGIHFTIFIAINETIQNMLRTDLEPYEITSEEFREASNISSLFTNVWLSTINNEFKEELLLASLLQEVGKFILSELLIIKNKSNDFLKELKEGREINELEKKFLGLTTSKATAEIFRHWKLSDNLIKIIEFVDEIDCCEEEYKLKSQILDVIKTVCNPRELFTESSIEKALIKADKYKLEKRPLVDAIIFVRNKVKNT</sequence>
<comment type="caution">
    <text evidence="1">The sequence shown here is derived from an EMBL/GenBank/DDBJ whole genome shotgun (WGS) entry which is preliminary data.</text>
</comment>
<organism evidence="1 2">
    <name type="scientific">Arcobacter cloacae</name>
    <dbReference type="NCBI Taxonomy" id="1054034"/>
    <lineage>
        <taxon>Bacteria</taxon>
        <taxon>Pseudomonadati</taxon>
        <taxon>Campylobacterota</taxon>
        <taxon>Epsilonproteobacteria</taxon>
        <taxon>Campylobacterales</taxon>
        <taxon>Arcobacteraceae</taxon>
        <taxon>Arcobacter</taxon>
    </lineage>
</organism>
<dbReference type="Gene3D" id="1.10.3210.10">
    <property type="entry name" value="Hypothetical protein af1432"/>
    <property type="match status" value="1"/>
</dbReference>
<dbReference type="InterPro" id="IPR013976">
    <property type="entry name" value="HDOD"/>
</dbReference>
<dbReference type="PROSITE" id="PS51833">
    <property type="entry name" value="HDOD"/>
    <property type="match status" value="1"/>
</dbReference>
<dbReference type="SUPFAM" id="SSF109604">
    <property type="entry name" value="HD-domain/PDEase-like"/>
    <property type="match status" value="1"/>
</dbReference>
<accession>A0A6M8NRY7</accession>
<keyword evidence="2" id="KW-1185">Reference proteome</keyword>
<evidence type="ECO:0000313" key="1">
    <source>
        <dbReference type="EMBL" id="RXI38991.1"/>
    </source>
</evidence>
<reference evidence="1 2" key="1">
    <citation type="submission" date="2017-09" db="EMBL/GenBank/DDBJ databases">
        <title>Genomics of the genus Arcobacter.</title>
        <authorList>
            <person name="Perez-Cataluna A."/>
            <person name="Figueras M.J."/>
            <person name="Salas-Masso N."/>
        </authorList>
    </citation>
    <scope>NUCLEOTIDE SEQUENCE [LARGE SCALE GENOMIC DNA]</scope>
    <source>
        <strain evidence="1 2">CECT 7834</strain>
    </source>
</reference>
<dbReference type="PANTHER" id="PTHR33525:SF3">
    <property type="entry name" value="RIBONUCLEASE Y"/>
    <property type="match status" value="1"/>
</dbReference>
<dbReference type="EMBL" id="NXII01000016">
    <property type="protein sequence ID" value="RXI38991.1"/>
    <property type="molecule type" value="Genomic_DNA"/>
</dbReference>
<gene>
    <name evidence="1" type="ORF">CP963_10625</name>
</gene>